<dbReference type="AlphaFoldDB" id="A0A1W2DC84"/>
<keyword evidence="3" id="KW-1185">Reference proteome</keyword>
<keyword evidence="1" id="KW-0175">Coiled coil</keyword>
<evidence type="ECO:0000256" key="1">
    <source>
        <dbReference type="SAM" id="Coils"/>
    </source>
</evidence>
<dbReference type="OrthoDB" id="1441145at2"/>
<sequence>METLSKLSARALEYYITSRRWKSDLYFSNLEITFLNRVLDEHFQGLVVPEVQDKLKQLGIRLSVLVSEEHQIKELLDLQLENLEQLAKDSLDEHTEELAEKRAHLEYLMIDWIHEYRVIKEEIFLVIGAYLDSKQV</sequence>
<dbReference type="RefSeq" id="WP_084289764.1">
    <property type="nucleotide sequence ID" value="NZ_FWYB01000006.1"/>
</dbReference>
<dbReference type="Proteomes" id="UP000192678">
    <property type="component" value="Unassembled WGS sequence"/>
</dbReference>
<proteinExistence type="predicted"/>
<organism evidence="2 3">
    <name type="scientific">Pedobacter nyackensis</name>
    <dbReference type="NCBI Taxonomy" id="475255"/>
    <lineage>
        <taxon>Bacteria</taxon>
        <taxon>Pseudomonadati</taxon>
        <taxon>Bacteroidota</taxon>
        <taxon>Sphingobacteriia</taxon>
        <taxon>Sphingobacteriales</taxon>
        <taxon>Sphingobacteriaceae</taxon>
        <taxon>Pedobacter</taxon>
    </lineage>
</organism>
<accession>A0A1W2DC84</accession>
<dbReference type="STRING" id="475255.SAMN04488101_106161"/>
<dbReference type="EMBL" id="FWYB01000006">
    <property type="protein sequence ID" value="SMC94983.1"/>
    <property type="molecule type" value="Genomic_DNA"/>
</dbReference>
<evidence type="ECO:0000313" key="3">
    <source>
        <dbReference type="Proteomes" id="UP000192678"/>
    </source>
</evidence>
<reference evidence="2 3" key="1">
    <citation type="submission" date="2017-04" db="EMBL/GenBank/DDBJ databases">
        <authorList>
            <person name="Afonso C.L."/>
            <person name="Miller P.J."/>
            <person name="Scott M.A."/>
            <person name="Spackman E."/>
            <person name="Goraichik I."/>
            <person name="Dimitrov K.M."/>
            <person name="Suarez D.L."/>
            <person name="Swayne D.E."/>
        </authorList>
    </citation>
    <scope>NUCLEOTIDE SEQUENCE [LARGE SCALE GENOMIC DNA]</scope>
    <source>
        <strain evidence="2 3">DSM 19625</strain>
    </source>
</reference>
<protein>
    <submittedName>
        <fullName evidence="2">Uncharacterized protein</fullName>
    </submittedName>
</protein>
<gene>
    <name evidence="2" type="ORF">SAMN04488101_106161</name>
</gene>
<name>A0A1W2DC84_9SPHI</name>
<feature type="coiled-coil region" evidence="1">
    <location>
        <begin position="73"/>
        <end position="100"/>
    </location>
</feature>
<evidence type="ECO:0000313" key="2">
    <source>
        <dbReference type="EMBL" id="SMC94983.1"/>
    </source>
</evidence>